<dbReference type="SMART" id="SM00470">
    <property type="entry name" value="ParB"/>
    <property type="match status" value="1"/>
</dbReference>
<dbReference type="Gene3D" id="3.90.1530.30">
    <property type="match status" value="1"/>
</dbReference>
<evidence type="ECO:0000256" key="1">
    <source>
        <dbReference type="ARBA" id="ARBA00006295"/>
    </source>
</evidence>
<dbReference type="PANTHER" id="PTHR33375">
    <property type="entry name" value="CHROMOSOME-PARTITIONING PROTEIN PARB-RELATED"/>
    <property type="match status" value="1"/>
</dbReference>
<dbReference type="GO" id="GO:0045881">
    <property type="term" value="P:positive regulation of sporulation resulting in formation of a cellular spore"/>
    <property type="evidence" value="ECO:0007669"/>
    <property type="project" value="TreeGrafter"/>
</dbReference>
<evidence type="ECO:0000256" key="4">
    <source>
        <dbReference type="SAM" id="MobiDB-lite"/>
    </source>
</evidence>
<dbReference type="SUPFAM" id="SSF109709">
    <property type="entry name" value="KorB DNA-binding domain-like"/>
    <property type="match status" value="1"/>
</dbReference>
<feature type="domain" description="ParB-like N-terminal" evidence="5">
    <location>
        <begin position="4"/>
        <end position="95"/>
    </location>
</feature>
<dbReference type="EMBL" id="SSOB01000001">
    <property type="protein sequence ID" value="THF84603.1"/>
    <property type="molecule type" value="Genomic_DNA"/>
</dbReference>
<dbReference type="RefSeq" id="WP_136367918.1">
    <property type="nucleotide sequence ID" value="NZ_SSOB01000001.1"/>
</dbReference>
<dbReference type="InterPro" id="IPR050336">
    <property type="entry name" value="Chromosome_partition/occlusion"/>
</dbReference>
<dbReference type="OrthoDB" id="9771505at2"/>
<evidence type="ECO:0000259" key="5">
    <source>
        <dbReference type="SMART" id="SM00470"/>
    </source>
</evidence>
<dbReference type="GO" id="GO:0005694">
    <property type="term" value="C:chromosome"/>
    <property type="evidence" value="ECO:0007669"/>
    <property type="project" value="TreeGrafter"/>
</dbReference>
<dbReference type="Proteomes" id="UP000310636">
    <property type="component" value="Unassembled WGS sequence"/>
</dbReference>
<accession>A0A4S4CAY5</accession>
<dbReference type="InterPro" id="IPR036086">
    <property type="entry name" value="ParB/Sulfiredoxin_sf"/>
</dbReference>
<dbReference type="InterPro" id="IPR004437">
    <property type="entry name" value="ParB/RepB/Spo0J"/>
</dbReference>
<dbReference type="FunFam" id="3.90.1530.30:FF:000001">
    <property type="entry name" value="Chromosome partitioning protein ParB"/>
    <property type="match status" value="1"/>
</dbReference>
<name>A0A4S4CAY5_9BACL</name>
<gene>
    <name evidence="6" type="ORF">E6C55_01065</name>
</gene>
<dbReference type="Gene3D" id="1.10.10.2830">
    <property type="match status" value="1"/>
</dbReference>
<keyword evidence="3" id="KW-0238">DNA-binding</keyword>
<dbReference type="InterPro" id="IPR041468">
    <property type="entry name" value="HTH_ParB/Spo0J"/>
</dbReference>
<dbReference type="Pfam" id="PF17762">
    <property type="entry name" value="HTH_ParB"/>
    <property type="match status" value="1"/>
</dbReference>
<reference evidence="6 7" key="1">
    <citation type="submission" date="2019-04" db="EMBL/GenBank/DDBJ databases">
        <title>Cohnella sp. nov. isolated from preserved vegetables.</title>
        <authorList>
            <person name="Lin S.-Y."/>
            <person name="Hung M.-H."/>
            <person name="Young C.-C."/>
        </authorList>
    </citation>
    <scope>NUCLEOTIDE SEQUENCE [LARGE SCALE GENOMIC DNA]</scope>
    <source>
        <strain evidence="6 7">CC-MHH1044</strain>
    </source>
</reference>
<organism evidence="6 7">
    <name type="scientific">Cohnella fermenti</name>
    <dbReference type="NCBI Taxonomy" id="2565925"/>
    <lineage>
        <taxon>Bacteria</taxon>
        <taxon>Bacillati</taxon>
        <taxon>Bacillota</taxon>
        <taxon>Bacilli</taxon>
        <taxon>Bacillales</taxon>
        <taxon>Paenibacillaceae</taxon>
        <taxon>Cohnella</taxon>
    </lineage>
</organism>
<dbReference type="NCBIfam" id="TIGR00180">
    <property type="entry name" value="parB_part"/>
    <property type="match status" value="1"/>
</dbReference>
<dbReference type="SUPFAM" id="SSF110849">
    <property type="entry name" value="ParB/Sulfiredoxin"/>
    <property type="match status" value="1"/>
</dbReference>
<dbReference type="AlphaFoldDB" id="A0A4S4CAY5"/>
<proteinExistence type="inferred from homology"/>
<sequence>MDIHNLRIDLIDEDTDQPRYQFDDEALQELMNSIGELGLLSPIKVRTLPNGRYKIIYGNRRYKACSMLGLPTVPCIVSAVTDETEIYLEQIAENLTREGFSPIEEAEAFHKMLNDSRFSCSTKFLSGKLGKPENYIKNKLELLKFGSAVKKLIVAGSEIRKDRLTEDQVLPLKDLPMEYRDTLALTFARDETPVPDIKRIAKLFKDESVSDGLKGKLLYKSGYELLETWSTFEHNRKERAKREKERAEAEEAARLEAEERARAEAAAQTGSAAQAGSAAGLGAAGGAGLGSGGLGAAASGAGGFGAAGGSGLGAGMAGGAYGGPGAGIASGSLGGGGVGVGGGGVDGGAGSGGGWNAGAGGGTGGNGGVGGGAGSDDGAAEAAAGGGIGAVATRRGVSPVAVVEQEIARLLAAIPTAAALEDGADLPALDSLRYDQLANLGDDVDRLLAEFERQAAEWRRIRSAINTRLS</sequence>
<protein>
    <submittedName>
        <fullName evidence="6">ParB/RepB/Spo0J family partition protein</fullName>
    </submittedName>
</protein>
<feature type="compositionally biased region" description="Basic and acidic residues" evidence="4">
    <location>
        <begin position="235"/>
        <end position="263"/>
    </location>
</feature>
<evidence type="ECO:0000313" key="6">
    <source>
        <dbReference type="EMBL" id="THF84603.1"/>
    </source>
</evidence>
<dbReference type="InterPro" id="IPR003115">
    <property type="entry name" value="ParB_N"/>
</dbReference>
<keyword evidence="2" id="KW-0159">Chromosome partition</keyword>
<evidence type="ECO:0000256" key="2">
    <source>
        <dbReference type="ARBA" id="ARBA00022829"/>
    </source>
</evidence>
<keyword evidence="7" id="KW-1185">Reference proteome</keyword>
<comment type="similarity">
    <text evidence="1">Belongs to the ParB family.</text>
</comment>
<dbReference type="Pfam" id="PF02195">
    <property type="entry name" value="ParB_N"/>
    <property type="match status" value="1"/>
</dbReference>
<dbReference type="GO" id="GO:0007059">
    <property type="term" value="P:chromosome segregation"/>
    <property type="evidence" value="ECO:0007669"/>
    <property type="project" value="UniProtKB-KW"/>
</dbReference>
<feature type="region of interest" description="Disordered" evidence="4">
    <location>
        <begin position="235"/>
        <end position="269"/>
    </location>
</feature>
<evidence type="ECO:0000313" key="7">
    <source>
        <dbReference type="Proteomes" id="UP000310636"/>
    </source>
</evidence>
<dbReference type="GO" id="GO:0003677">
    <property type="term" value="F:DNA binding"/>
    <property type="evidence" value="ECO:0007669"/>
    <property type="project" value="UniProtKB-KW"/>
</dbReference>
<dbReference type="PANTHER" id="PTHR33375:SF1">
    <property type="entry name" value="CHROMOSOME-PARTITIONING PROTEIN PARB-RELATED"/>
    <property type="match status" value="1"/>
</dbReference>
<comment type="caution">
    <text evidence="6">The sequence shown here is derived from an EMBL/GenBank/DDBJ whole genome shotgun (WGS) entry which is preliminary data.</text>
</comment>
<evidence type="ECO:0000256" key="3">
    <source>
        <dbReference type="ARBA" id="ARBA00023125"/>
    </source>
</evidence>